<evidence type="ECO:0000313" key="2">
    <source>
        <dbReference type="EMBL" id="KAA1134750.1"/>
    </source>
</evidence>
<feature type="compositionally biased region" description="Low complexity" evidence="1">
    <location>
        <begin position="39"/>
        <end position="51"/>
    </location>
</feature>
<evidence type="ECO:0000313" key="3">
    <source>
        <dbReference type="Proteomes" id="UP000325313"/>
    </source>
</evidence>
<accession>A0A5B0S9V3</accession>
<organism evidence="2 3">
    <name type="scientific">Puccinia graminis f. sp. tritici</name>
    <dbReference type="NCBI Taxonomy" id="56615"/>
    <lineage>
        <taxon>Eukaryota</taxon>
        <taxon>Fungi</taxon>
        <taxon>Dikarya</taxon>
        <taxon>Basidiomycota</taxon>
        <taxon>Pucciniomycotina</taxon>
        <taxon>Pucciniomycetes</taxon>
        <taxon>Pucciniales</taxon>
        <taxon>Pucciniaceae</taxon>
        <taxon>Puccinia</taxon>
    </lineage>
</organism>
<feature type="compositionally biased region" description="Basic and acidic residues" evidence="1">
    <location>
        <begin position="164"/>
        <end position="173"/>
    </location>
</feature>
<feature type="region of interest" description="Disordered" evidence="1">
    <location>
        <begin position="1"/>
        <end position="173"/>
    </location>
</feature>
<sequence>MAPITRRTASAISENASGDDITARLNVSDGAGDVGHNGGSAASGAESGENHLPQKVVDSLGNGLNDSPAGPPGTSGGDSGGDKVVGQDPNENLVDDTGAKDNAGGNKDTESTGLSSLGDENALDGSGEGLLKTPAPSVTPGLAPPNTPMDLDDGVGAGDQANALKEKEVPKVS</sequence>
<feature type="compositionally biased region" description="Polar residues" evidence="1">
    <location>
        <begin position="7"/>
        <end position="16"/>
    </location>
</feature>
<dbReference type="EMBL" id="VDEP01000046">
    <property type="protein sequence ID" value="KAA1134750.1"/>
    <property type="molecule type" value="Genomic_DNA"/>
</dbReference>
<gene>
    <name evidence="2" type="ORF">PGTUg99_015525</name>
</gene>
<dbReference type="AlphaFoldDB" id="A0A5B0S9V3"/>
<comment type="caution">
    <text evidence="2">The sequence shown here is derived from an EMBL/GenBank/DDBJ whole genome shotgun (WGS) entry which is preliminary data.</text>
</comment>
<name>A0A5B0S9V3_PUCGR</name>
<protein>
    <submittedName>
        <fullName evidence="2">Uncharacterized protein</fullName>
    </submittedName>
</protein>
<reference evidence="2 3" key="1">
    <citation type="submission" date="2019-05" db="EMBL/GenBank/DDBJ databases">
        <title>Emergence of the Ug99 lineage of the wheat stem rust pathogen through somatic hybridization.</title>
        <authorList>
            <person name="Li F."/>
            <person name="Upadhyaya N.M."/>
            <person name="Sperschneider J."/>
            <person name="Matny O."/>
            <person name="Nguyen-Phuc H."/>
            <person name="Mago R."/>
            <person name="Raley C."/>
            <person name="Miller M.E."/>
            <person name="Silverstein K.A.T."/>
            <person name="Henningsen E."/>
            <person name="Hirsch C.D."/>
            <person name="Visser B."/>
            <person name="Pretorius Z.A."/>
            <person name="Steffenson B.J."/>
            <person name="Schwessinger B."/>
            <person name="Dodds P.N."/>
            <person name="Figueroa M."/>
        </authorList>
    </citation>
    <scope>NUCLEOTIDE SEQUENCE [LARGE SCALE GENOMIC DNA]</scope>
    <source>
        <strain evidence="2 3">Ug99</strain>
    </source>
</reference>
<evidence type="ECO:0000256" key="1">
    <source>
        <dbReference type="SAM" id="MobiDB-lite"/>
    </source>
</evidence>
<proteinExistence type="predicted"/>
<dbReference type="Proteomes" id="UP000325313">
    <property type="component" value="Unassembled WGS sequence"/>
</dbReference>